<dbReference type="Pfam" id="PF01507">
    <property type="entry name" value="PAPS_reduct"/>
    <property type="match status" value="1"/>
</dbReference>
<dbReference type="Gene3D" id="3.40.50.620">
    <property type="entry name" value="HUPs"/>
    <property type="match status" value="1"/>
</dbReference>
<organism evidence="2 3">
    <name type="scientific">Gilliamella apicola</name>
    <dbReference type="NCBI Taxonomy" id="1196095"/>
    <lineage>
        <taxon>Bacteria</taxon>
        <taxon>Pseudomonadati</taxon>
        <taxon>Pseudomonadota</taxon>
        <taxon>Gammaproteobacteria</taxon>
        <taxon>Orbales</taxon>
        <taxon>Orbaceae</taxon>
        <taxon>Gilliamella</taxon>
    </lineage>
</organism>
<evidence type="ECO:0000313" key="3">
    <source>
        <dbReference type="Proteomes" id="UP000247483"/>
    </source>
</evidence>
<dbReference type="SUPFAM" id="SSF52402">
    <property type="entry name" value="Adenine nucleotide alpha hydrolases-like"/>
    <property type="match status" value="1"/>
</dbReference>
<name>A0A2V4E7M3_9GAMM</name>
<dbReference type="AlphaFoldDB" id="A0A2V4E7M3"/>
<dbReference type="InterPro" id="IPR002500">
    <property type="entry name" value="PAPS_reduct_dom"/>
</dbReference>
<reference evidence="2 3" key="1">
    <citation type="submission" date="2018-05" db="EMBL/GenBank/DDBJ databases">
        <title>Reference genomes for bee gut microbiota database.</title>
        <authorList>
            <person name="Ellegaard K.M."/>
        </authorList>
    </citation>
    <scope>NUCLEOTIDE SEQUENCE [LARGE SCALE GENOMIC DNA]</scope>
    <source>
        <strain evidence="2 3">ESL0177</strain>
    </source>
</reference>
<accession>A0A2V4E7M3</accession>
<protein>
    <recommendedName>
        <fullName evidence="1">Phosphoadenosine phosphosulphate reductase domain-containing protein</fullName>
    </recommendedName>
</protein>
<dbReference type="GO" id="GO:0003824">
    <property type="term" value="F:catalytic activity"/>
    <property type="evidence" value="ECO:0007669"/>
    <property type="project" value="InterPro"/>
</dbReference>
<dbReference type="RefSeq" id="WP_110423701.1">
    <property type="nucleotide sequence ID" value="NZ_QGLP01000005.1"/>
</dbReference>
<feature type="domain" description="Phosphoadenosine phosphosulphate reductase" evidence="1">
    <location>
        <begin position="4"/>
        <end position="142"/>
    </location>
</feature>
<evidence type="ECO:0000259" key="1">
    <source>
        <dbReference type="Pfam" id="PF01507"/>
    </source>
</evidence>
<dbReference type="EMBL" id="QGLP01000005">
    <property type="protein sequence ID" value="PXZ04387.1"/>
    <property type="molecule type" value="Genomic_DNA"/>
</dbReference>
<evidence type="ECO:0000313" key="2">
    <source>
        <dbReference type="EMBL" id="PXZ04387.1"/>
    </source>
</evidence>
<dbReference type="InterPro" id="IPR014729">
    <property type="entry name" value="Rossmann-like_a/b/a_fold"/>
</dbReference>
<sequence>MKNIASFSGGRSSAYMVYQLMRLHPDTDFIFMDTGAEHPKTYEFIKNIVKHWGIKLTCLRVVVNPELGHANFYREITLDELTQDLQPFRDVCYKYGLPYLGGAFCTRTMKLEPFTRYFNDKYGKNNYQTWLGIRADEPRRLKPKEGYKYLADISDFDKQDIINWWKSQPFDLEIPEHLGNCVFCIKKGVNKIALATRDEPKMAEDFINLIEDPNIRVVERGQQANKIMYRGNNSLVSIMAMYQNHSRDDILATIRGGGGYDTGSCSESCELFSCQLDLDFNVR</sequence>
<gene>
    <name evidence="2" type="ORF">DKK79_08490</name>
</gene>
<dbReference type="Proteomes" id="UP000247483">
    <property type="component" value="Unassembled WGS sequence"/>
</dbReference>
<comment type="caution">
    <text evidence="2">The sequence shown here is derived from an EMBL/GenBank/DDBJ whole genome shotgun (WGS) entry which is preliminary data.</text>
</comment>
<proteinExistence type="predicted"/>